<dbReference type="RefSeq" id="WP_176140825.1">
    <property type="nucleotide sequence ID" value="NZ_BMCL01000002.1"/>
</dbReference>
<dbReference type="PANTHER" id="PTHR10587:SF137">
    <property type="entry name" value="4-DEOXY-4-FORMAMIDO-L-ARABINOSE-PHOSPHOUNDECAPRENOL DEFORMYLASE ARND-RELATED"/>
    <property type="match status" value="1"/>
</dbReference>
<sequence>MASWDMSYVRTLHRIPRRPGLILGLLALSQVAVVAAWWHWGWRIGLPLMLATHLAVVWGTLNPRSRLFCPALTHLPTRAREVWLTIDDGPSEDTRAMLDLLERHNARATFFVVGERALARPDLVNEILRRGHGLGNHSLSHPDLRFWRLGPQALEQEIGRNQSVLTAITGQTPRWYRSVVGMTNPFVGLSLKRHHLARVAWSARGFDGVDCQPDTVLARLKRSIGPGAIVLLHEGASHGHNLGILSQLLDWLAAQGYRTVLPEASSSLQATR</sequence>
<dbReference type="GO" id="GO:0005975">
    <property type="term" value="P:carbohydrate metabolic process"/>
    <property type="evidence" value="ECO:0007669"/>
    <property type="project" value="InterPro"/>
</dbReference>
<dbReference type="InterPro" id="IPR002509">
    <property type="entry name" value="NODB_dom"/>
</dbReference>
<dbReference type="Proteomes" id="UP000190341">
    <property type="component" value="Unassembled WGS sequence"/>
</dbReference>
<dbReference type="STRING" id="428993.SAMN06296058_2118"/>
<name>A0A1T5KWD4_9GAMM</name>
<evidence type="ECO:0000259" key="2">
    <source>
        <dbReference type="PROSITE" id="PS51677"/>
    </source>
</evidence>
<evidence type="ECO:0000256" key="1">
    <source>
        <dbReference type="SAM" id="Phobius"/>
    </source>
</evidence>
<evidence type="ECO:0000313" key="3">
    <source>
        <dbReference type="EMBL" id="SKC67960.1"/>
    </source>
</evidence>
<dbReference type="EMBL" id="FUZV01000001">
    <property type="protein sequence ID" value="SKC67960.1"/>
    <property type="molecule type" value="Genomic_DNA"/>
</dbReference>
<gene>
    <name evidence="3" type="ORF">SAMN06296058_2118</name>
</gene>
<proteinExistence type="predicted"/>
<dbReference type="PROSITE" id="PS51677">
    <property type="entry name" value="NODB"/>
    <property type="match status" value="1"/>
</dbReference>
<dbReference type="AlphaFoldDB" id="A0A1T5KWD4"/>
<dbReference type="GO" id="GO:0016810">
    <property type="term" value="F:hydrolase activity, acting on carbon-nitrogen (but not peptide) bonds"/>
    <property type="evidence" value="ECO:0007669"/>
    <property type="project" value="InterPro"/>
</dbReference>
<keyword evidence="1" id="KW-1133">Transmembrane helix</keyword>
<dbReference type="PANTHER" id="PTHR10587">
    <property type="entry name" value="GLYCOSYL TRANSFERASE-RELATED"/>
    <property type="match status" value="1"/>
</dbReference>
<keyword evidence="4" id="KW-1185">Reference proteome</keyword>
<keyword evidence="1" id="KW-0812">Transmembrane</keyword>
<feature type="transmembrane region" description="Helical" evidence="1">
    <location>
        <begin position="20"/>
        <end position="38"/>
    </location>
</feature>
<dbReference type="Pfam" id="PF01522">
    <property type="entry name" value="Polysacc_deac_1"/>
    <property type="match status" value="1"/>
</dbReference>
<organism evidence="3 4">
    <name type="scientific">Pseudoxanthomonas indica</name>
    <dbReference type="NCBI Taxonomy" id="428993"/>
    <lineage>
        <taxon>Bacteria</taxon>
        <taxon>Pseudomonadati</taxon>
        <taxon>Pseudomonadota</taxon>
        <taxon>Gammaproteobacteria</taxon>
        <taxon>Lysobacterales</taxon>
        <taxon>Lysobacteraceae</taxon>
        <taxon>Pseudoxanthomonas</taxon>
    </lineage>
</organism>
<evidence type="ECO:0000313" key="4">
    <source>
        <dbReference type="Proteomes" id="UP000190341"/>
    </source>
</evidence>
<dbReference type="InterPro" id="IPR011330">
    <property type="entry name" value="Glyco_hydro/deAcase_b/a-brl"/>
</dbReference>
<protein>
    <submittedName>
        <fullName evidence="3">Peptidoglycan/xylan/chitin deacetylase, PgdA/CDA1 family</fullName>
    </submittedName>
</protein>
<keyword evidence="1" id="KW-0472">Membrane</keyword>
<feature type="domain" description="NodB homology" evidence="2">
    <location>
        <begin position="80"/>
        <end position="260"/>
    </location>
</feature>
<reference evidence="3 4" key="1">
    <citation type="submission" date="2017-02" db="EMBL/GenBank/DDBJ databases">
        <authorList>
            <person name="Peterson S.W."/>
        </authorList>
    </citation>
    <scope>NUCLEOTIDE SEQUENCE [LARGE SCALE GENOMIC DNA]</scope>
    <source>
        <strain evidence="3 4">P15</strain>
    </source>
</reference>
<dbReference type="InterPro" id="IPR050248">
    <property type="entry name" value="Polysacc_deacetylase_ArnD"/>
</dbReference>
<accession>A0A1T5KWD4</accession>
<dbReference type="SUPFAM" id="SSF88713">
    <property type="entry name" value="Glycoside hydrolase/deacetylase"/>
    <property type="match status" value="1"/>
</dbReference>
<dbReference type="CDD" id="cd10917">
    <property type="entry name" value="CE4_NodB_like_6s_7s"/>
    <property type="match status" value="1"/>
</dbReference>
<dbReference type="Gene3D" id="3.20.20.370">
    <property type="entry name" value="Glycoside hydrolase/deacetylase"/>
    <property type="match status" value="1"/>
</dbReference>